<feature type="transmembrane region" description="Helical" evidence="1">
    <location>
        <begin position="71"/>
        <end position="94"/>
    </location>
</feature>
<dbReference type="AlphaFoldDB" id="A0A328KNP3"/>
<name>A0A328KNP3_9LACT</name>
<organism evidence="2 3">
    <name type="scientific">Dolosigranulum pigrum</name>
    <dbReference type="NCBI Taxonomy" id="29394"/>
    <lineage>
        <taxon>Bacteria</taxon>
        <taxon>Bacillati</taxon>
        <taxon>Bacillota</taxon>
        <taxon>Bacilli</taxon>
        <taxon>Lactobacillales</taxon>
        <taxon>Carnobacteriaceae</taxon>
        <taxon>Dolosigranulum</taxon>
    </lineage>
</organism>
<feature type="transmembrane region" description="Helical" evidence="1">
    <location>
        <begin position="38"/>
        <end position="59"/>
    </location>
</feature>
<evidence type="ECO:0000313" key="3">
    <source>
        <dbReference type="Proteomes" id="UP000249099"/>
    </source>
</evidence>
<proteinExistence type="predicted"/>
<accession>A0A328KNP3</accession>
<keyword evidence="1" id="KW-0812">Transmembrane</keyword>
<dbReference type="RefSeq" id="WP_112790499.1">
    <property type="nucleotide sequence ID" value="NZ_NAQV01000033.1"/>
</dbReference>
<feature type="transmembrane region" description="Helical" evidence="1">
    <location>
        <begin position="12"/>
        <end position="32"/>
    </location>
</feature>
<keyword evidence="1" id="KW-0472">Membrane</keyword>
<sequence>MNKKSLEDISFKYTMGIGITSFASMFIINGLMSGEWQWRLYGSMILSYLITTPFTYYFINDGSFKSTQITNLASIMILNLPISILIGIGFIMVVF</sequence>
<dbReference type="EMBL" id="NAQV01000033">
    <property type="protein sequence ID" value="RAN61993.1"/>
    <property type="molecule type" value="Genomic_DNA"/>
</dbReference>
<evidence type="ECO:0000313" key="2">
    <source>
        <dbReference type="EMBL" id="RAN61993.1"/>
    </source>
</evidence>
<gene>
    <name evidence="2" type="ORF">B8A44_08470</name>
</gene>
<protein>
    <submittedName>
        <fullName evidence="2">Uncharacterized protein</fullName>
    </submittedName>
</protein>
<reference evidence="2 3" key="1">
    <citation type="submission" date="2017-03" db="EMBL/GenBank/DDBJ databases">
        <title>wgs assembly of Dolosigranulum pigrum KPL CDC strains.</title>
        <authorList>
            <person name="Brugger S.D."/>
            <person name="Pettigrew M."/>
            <person name="Kong Y."/>
            <person name="Lemon K.P."/>
        </authorList>
    </citation>
    <scope>NUCLEOTIDE SEQUENCE [LARGE SCALE GENOMIC DNA]</scope>
    <source>
        <strain evidence="2 3">KPL1931_CDC4294-98</strain>
    </source>
</reference>
<comment type="caution">
    <text evidence="2">The sequence shown here is derived from an EMBL/GenBank/DDBJ whole genome shotgun (WGS) entry which is preliminary data.</text>
</comment>
<dbReference type="Proteomes" id="UP000249099">
    <property type="component" value="Unassembled WGS sequence"/>
</dbReference>
<evidence type="ECO:0000256" key="1">
    <source>
        <dbReference type="SAM" id="Phobius"/>
    </source>
</evidence>
<keyword evidence="1" id="KW-1133">Transmembrane helix</keyword>